<dbReference type="Proteomes" id="UP000887226">
    <property type="component" value="Unassembled WGS sequence"/>
</dbReference>
<organism evidence="1 2">
    <name type="scientific">Calycina marina</name>
    <dbReference type="NCBI Taxonomy" id="1763456"/>
    <lineage>
        <taxon>Eukaryota</taxon>
        <taxon>Fungi</taxon>
        <taxon>Dikarya</taxon>
        <taxon>Ascomycota</taxon>
        <taxon>Pezizomycotina</taxon>
        <taxon>Leotiomycetes</taxon>
        <taxon>Helotiales</taxon>
        <taxon>Pezizellaceae</taxon>
        <taxon>Calycina</taxon>
    </lineage>
</organism>
<name>A0A9P8CBQ6_9HELO</name>
<protein>
    <submittedName>
        <fullName evidence="1">Uncharacterized protein</fullName>
    </submittedName>
</protein>
<dbReference type="AlphaFoldDB" id="A0A9P8CBQ6"/>
<dbReference type="EMBL" id="MU254329">
    <property type="protein sequence ID" value="KAG9240852.1"/>
    <property type="molecule type" value="Genomic_DNA"/>
</dbReference>
<evidence type="ECO:0000313" key="1">
    <source>
        <dbReference type="EMBL" id="KAG9240852.1"/>
    </source>
</evidence>
<reference evidence="1" key="1">
    <citation type="journal article" date="2021" name="IMA Fungus">
        <title>Genomic characterization of three marine fungi, including Emericellopsis atlantica sp. nov. with signatures of a generalist lifestyle and marine biomass degradation.</title>
        <authorList>
            <person name="Hagestad O.C."/>
            <person name="Hou L."/>
            <person name="Andersen J.H."/>
            <person name="Hansen E.H."/>
            <person name="Altermark B."/>
            <person name="Li C."/>
            <person name="Kuhnert E."/>
            <person name="Cox R.J."/>
            <person name="Crous P.W."/>
            <person name="Spatafora J.W."/>
            <person name="Lail K."/>
            <person name="Amirebrahimi M."/>
            <person name="Lipzen A."/>
            <person name="Pangilinan J."/>
            <person name="Andreopoulos W."/>
            <person name="Hayes R.D."/>
            <person name="Ng V."/>
            <person name="Grigoriev I.V."/>
            <person name="Jackson S.A."/>
            <person name="Sutton T.D.S."/>
            <person name="Dobson A.D.W."/>
            <person name="Rama T."/>
        </authorList>
    </citation>
    <scope>NUCLEOTIDE SEQUENCE</scope>
    <source>
        <strain evidence="1">TRa3180A</strain>
    </source>
</reference>
<keyword evidence="2" id="KW-1185">Reference proteome</keyword>
<sequence length="412" mass="47217">MTKRKKGPAKEKPFAKRSRYDEIAESLTDTKSILDQAEPYRLATAKLPLHALKPVWTVGSNRSVEIRHAQSLCGIFTEQNLQRELKENRLRIACSKDAVQRMADYLAREGNSTSISPSEYLPFNDWMIVNQAPAVIMAGQHRVEALKLFLRQLSTQSKNDAIEKEHSWWVCDMYDIAPGKPPRFYPARQSWTNRLDSTLTDNHGQIWMELISLTKTDPEFLQGTNGSIQKEMVQALGLSGRLQFPIRRLVTLWRNSCWKDIITRWCQTSLGRATFYVSLWEEMARCRIDDFWINTLDGVLTVISRLVGDFSDIIELADWNVLAQLPISRSSSDVQKLFYPEATIDGPSLASTTRRPKLLSKLDASSYYRLYQIIVQNPDLTFPPIQKILLASRTQGKAVSQMLQHITLWLNP</sequence>
<comment type="caution">
    <text evidence="1">The sequence shown here is derived from an EMBL/GenBank/DDBJ whole genome shotgun (WGS) entry which is preliminary data.</text>
</comment>
<proteinExistence type="predicted"/>
<accession>A0A9P8CBQ6</accession>
<evidence type="ECO:0000313" key="2">
    <source>
        <dbReference type="Proteomes" id="UP000887226"/>
    </source>
</evidence>
<feature type="non-terminal residue" evidence="1">
    <location>
        <position position="412"/>
    </location>
</feature>
<gene>
    <name evidence="1" type="ORF">BJ878DRAFT_448685</name>
</gene>
<dbReference type="OrthoDB" id="5427325at2759"/>